<dbReference type="Proteomes" id="UP000471409">
    <property type="component" value="Unassembled WGS sequence"/>
</dbReference>
<evidence type="ECO:0000256" key="2">
    <source>
        <dbReference type="ARBA" id="ARBA00022801"/>
    </source>
</evidence>
<accession>A0A6P0D6A6</accession>
<feature type="domain" description="Amidohydrolase-related" evidence="3">
    <location>
        <begin position="57"/>
        <end position="444"/>
    </location>
</feature>
<dbReference type="InterPro" id="IPR006680">
    <property type="entry name" value="Amidohydro-rel"/>
</dbReference>
<name>A0A6P0D6A6_RHILE</name>
<dbReference type="Gene3D" id="3.20.20.140">
    <property type="entry name" value="Metal-dependent hydrolases"/>
    <property type="match status" value="1"/>
</dbReference>
<evidence type="ECO:0000313" key="4">
    <source>
        <dbReference type="EMBL" id="NEK48489.1"/>
    </source>
</evidence>
<keyword evidence="2 4" id="KW-0378">Hydrolase</keyword>
<gene>
    <name evidence="4" type="ORF">GUK36_03500</name>
</gene>
<proteinExistence type="inferred from homology"/>
<dbReference type="EMBL" id="WXXP01000001">
    <property type="protein sequence ID" value="NEK48489.1"/>
    <property type="molecule type" value="Genomic_DNA"/>
</dbReference>
<evidence type="ECO:0000259" key="3">
    <source>
        <dbReference type="Pfam" id="PF01979"/>
    </source>
</evidence>
<dbReference type="GO" id="GO:0016810">
    <property type="term" value="F:hydrolase activity, acting on carbon-nitrogen (but not peptide) bonds"/>
    <property type="evidence" value="ECO:0007669"/>
    <property type="project" value="InterPro"/>
</dbReference>
<dbReference type="InterPro" id="IPR011059">
    <property type="entry name" value="Metal-dep_hydrolase_composite"/>
</dbReference>
<dbReference type="SUPFAM" id="SSF51556">
    <property type="entry name" value="Metallo-dependent hydrolases"/>
    <property type="match status" value="1"/>
</dbReference>
<evidence type="ECO:0000313" key="5">
    <source>
        <dbReference type="Proteomes" id="UP000471409"/>
    </source>
</evidence>
<reference evidence="4 5" key="1">
    <citation type="submission" date="2020-01" db="EMBL/GenBank/DDBJ databases">
        <title>Rhizobium genotypes associated with high levels of biological nitrogen fixation by grain legumes in a temperate-maritime cropping system.</title>
        <authorList>
            <person name="Maluk M."/>
            <person name="Francesc Ferrando Molina F."/>
            <person name="Lopez Del Egido L."/>
            <person name="Lafos M."/>
            <person name="Langarica-Fuentes A."/>
            <person name="Gebre Yohannes G."/>
            <person name="Young M.W."/>
            <person name="Martin P."/>
            <person name="Gantlett R."/>
            <person name="Kenicer G."/>
            <person name="Hawes C."/>
            <person name="Begg G.S."/>
            <person name="Quilliam R.S."/>
            <person name="Squire G.R."/>
            <person name="Poole P.S."/>
            <person name="Young P.W."/>
            <person name="Iannetta P.M."/>
            <person name="James E.K."/>
        </authorList>
    </citation>
    <scope>NUCLEOTIDE SEQUENCE [LARGE SCALE GENOMIC DNA]</scope>
    <source>
        <strain evidence="4 5">JHI944</strain>
    </source>
</reference>
<comment type="caution">
    <text evidence="4">The sequence shown here is derived from an EMBL/GenBank/DDBJ whole genome shotgun (WGS) entry which is preliminary data.</text>
</comment>
<dbReference type="Gene3D" id="2.30.40.10">
    <property type="entry name" value="Urease, subunit C, domain 1"/>
    <property type="match status" value="1"/>
</dbReference>
<dbReference type="RefSeq" id="WP_011654127.1">
    <property type="nucleotide sequence ID" value="NZ_JAAXBM010000023.1"/>
</dbReference>
<sequence>MTPILLKPEYLLRGHDVPLEQGHGLVVDGKLIADSGPVAALEAAYPHAEVIDLPDAILMPGLVNAHQHGRGVSQIQLGYPDQRLEHWMAQRRSRGSPDLGAIGTLASAEMLKNGVTCAVHADLAYGTGNYEAELRGSIAGYGAAGLRACIAIGVCDQGNIVFPQEAEAEFLAGLPDDLANRLRERNDTPYEKDFTATSALLDRLLADFGQNDLVSFCYGPSGPQWVTDPLFAATAADARRRDIGLHIHALETTGQYAACRYLYPEGTMRHLAALGAIGSKTVIAHGVFLTPDDIEILAQGNAMVATNPGSNLRLCDATAPVPALIASGVRVGVGSDNSSVMDDEDLFSEARVASMLTGRRNWTSPPKPSARQVIEMLTTSGAAIAGFDGRIGRLENGWFADLTAFSLAHTRGVYLDEDMPIIEALVARGRGVDARLTMVAGKILYRDGVLTALDAGEVARRAAAAAKAARLPERPEDVQFTERLKPYLTAFYSRLTADTRVPDILS</sequence>
<dbReference type="PANTHER" id="PTHR43794:SF11">
    <property type="entry name" value="AMIDOHYDROLASE-RELATED DOMAIN-CONTAINING PROTEIN"/>
    <property type="match status" value="1"/>
</dbReference>
<dbReference type="SUPFAM" id="SSF51338">
    <property type="entry name" value="Composite domain of metallo-dependent hydrolases"/>
    <property type="match status" value="1"/>
</dbReference>
<dbReference type="InterPro" id="IPR050287">
    <property type="entry name" value="MTA/SAH_deaminase"/>
</dbReference>
<dbReference type="Pfam" id="PF01979">
    <property type="entry name" value="Amidohydro_1"/>
    <property type="match status" value="1"/>
</dbReference>
<comment type="similarity">
    <text evidence="1">Belongs to the metallo-dependent hydrolases superfamily. ATZ/TRZ family.</text>
</comment>
<dbReference type="InterPro" id="IPR032466">
    <property type="entry name" value="Metal_Hydrolase"/>
</dbReference>
<dbReference type="AlphaFoldDB" id="A0A6P0D6A6"/>
<evidence type="ECO:0000256" key="1">
    <source>
        <dbReference type="ARBA" id="ARBA00006745"/>
    </source>
</evidence>
<organism evidence="4 5">
    <name type="scientific">Rhizobium leguminosarum</name>
    <dbReference type="NCBI Taxonomy" id="384"/>
    <lineage>
        <taxon>Bacteria</taxon>
        <taxon>Pseudomonadati</taxon>
        <taxon>Pseudomonadota</taxon>
        <taxon>Alphaproteobacteria</taxon>
        <taxon>Hyphomicrobiales</taxon>
        <taxon>Rhizobiaceae</taxon>
        <taxon>Rhizobium/Agrobacterium group</taxon>
        <taxon>Rhizobium</taxon>
    </lineage>
</organism>
<dbReference type="PANTHER" id="PTHR43794">
    <property type="entry name" value="AMINOHYDROLASE SSNA-RELATED"/>
    <property type="match status" value="1"/>
</dbReference>
<dbReference type="GeneID" id="303210351"/>
<protein>
    <submittedName>
        <fullName evidence="4">Amidohydrolase family protein</fullName>
    </submittedName>
</protein>